<feature type="transmembrane region" description="Helical" evidence="2">
    <location>
        <begin position="262"/>
        <end position="283"/>
    </location>
</feature>
<dbReference type="GeneID" id="54279384"/>
<keyword evidence="2" id="KW-0812">Transmembrane</keyword>
<feature type="region of interest" description="Disordered" evidence="1">
    <location>
        <begin position="186"/>
        <end position="221"/>
    </location>
</feature>
<feature type="compositionally biased region" description="Low complexity" evidence="1">
    <location>
        <begin position="190"/>
        <end position="201"/>
    </location>
</feature>
<gene>
    <name evidence="4" type="ORF">BU24DRAFT_21493</name>
</gene>
<feature type="region of interest" description="Disordered" evidence="1">
    <location>
        <begin position="120"/>
        <end position="173"/>
    </location>
</feature>
<evidence type="ECO:0000313" key="4">
    <source>
        <dbReference type="EMBL" id="KAF2021487.1"/>
    </source>
</evidence>
<protein>
    <submittedName>
        <fullName evidence="4">DnaJ-domain-containing protein</fullName>
    </submittedName>
</protein>
<dbReference type="PANTHER" id="PTHR44825:SF1">
    <property type="entry name" value="DNAJ HOMOLOG SUBFAMILY C MEMBER 4"/>
    <property type="match status" value="1"/>
</dbReference>
<proteinExistence type="predicted"/>
<name>A0A6A5Y8Z9_9PLEO</name>
<evidence type="ECO:0000259" key="3">
    <source>
        <dbReference type="PROSITE" id="PS50076"/>
    </source>
</evidence>
<evidence type="ECO:0000256" key="2">
    <source>
        <dbReference type="SAM" id="Phobius"/>
    </source>
</evidence>
<dbReference type="Proteomes" id="UP000799778">
    <property type="component" value="Unassembled WGS sequence"/>
</dbReference>
<dbReference type="AlphaFoldDB" id="A0A6A5Y8Z9"/>
<dbReference type="Pfam" id="PF00226">
    <property type="entry name" value="DnaJ"/>
    <property type="match status" value="1"/>
</dbReference>
<dbReference type="OrthoDB" id="10250354at2759"/>
<feature type="region of interest" description="Disordered" evidence="1">
    <location>
        <begin position="18"/>
        <end position="42"/>
    </location>
</feature>
<dbReference type="PROSITE" id="PS50076">
    <property type="entry name" value="DNAJ_2"/>
    <property type="match status" value="1"/>
</dbReference>
<dbReference type="CDD" id="cd06257">
    <property type="entry name" value="DnaJ"/>
    <property type="match status" value="1"/>
</dbReference>
<dbReference type="SMART" id="SM00271">
    <property type="entry name" value="DnaJ"/>
    <property type="match status" value="1"/>
</dbReference>
<dbReference type="InterPro" id="IPR052763">
    <property type="entry name" value="DnaJ_C4"/>
</dbReference>
<dbReference type="RefSeq" id="XP_033389826.1">
    <property type="nucleotide sequence ID" value="XM_033521987.1"/>
</dbReference>
<feature type="domain" description="J" evidence="3">
    <location>
        <begin position="55"/>
        <end position="120"/>
    </location>
</feature>
<dbReference type="Gene3D" id="1.10.287.110">
    <property type="entry name" value="DnaJ domain"/>
    <property type="match status" value="1"/>
</dbReference>
<keyword evidence="2" id="KW-1133">Transmembrane helix</keyword>
<dbReference type="InterPro" id="IPR001623">
    <property type="entry name" value="DnaJ_domain"/>
</dbReference>
<reference evidence="4" key="1">
    <citation type="journal article" date="2020" name="Stud. Mycol.">
        <title>101 Dothideomycetes genomes: a test case for predicting lifestyles and emergence of pathogens.</title>
        <authorList>
            <person name="Haridas S."/>
            <person name="Albert R."/>
            <person name="Binder M."/>
            <person name="Bloem J."/>
            <person name="Labutti K."/>
            <person name="Salamov A."/>
            <person name="Andreopoulos B."/>
            <person name="Baker S."/>
            <person name="Barry K."/>
            <person name="Bills G."/>
            <person name="Bluhm B."/>
            <person name="Cannon C."/>
            <person name="Castanera R."/>
            <person name="Culley D."/>
            <person name="Daum C."/>
            <person name="Ezra D."/>
            <person name="Gonzalez J."/>
            <person name="Henrissat B."/>
            <person name="Kuo A."/>
            <person name="Liang C."/>
            <person name="Lipzen A."/>
            <person name="Lutzoni F."/>
            <person name="Magnuson J."/>
            <person name="Mondo S."/>
            <person name="Nolan M."/>
            <person name="Ohm R."/>
            <person name="Pangilinan J."/>
            <person name="Park H.-J."/>
            <person name="Ramirez L."/>
            <person name="Alfaro M."/>
            <person name="Sun H."/>
            <person name="Tritt A."/>
            <person name="Yoshinaga Y."/>
            <person name="Zwiers L.-H."/>
            <person name="Turgeon B."/>
            <person name="Goodwin S."/>
            <person name="Spatafora J."/>
            <person name="Crous P."/>
            <person name="Grigoriev I."/>
        </authorList>
    </citation>
    <scope>NUCLEOTIDE SEQUENCE</scope>
    <source>
        <strain evidence="4">CBS 175.79</strain>
    </source>
</reference>
<keyword evidence="5" id="KW-1185">Reference proteome</keyword>
<keyword evidence="2" id="KW-0472">Membrane</keyword>
<accession>A0A6A5Y8Z9</accession>
<dbReference type="PANTHER" id="PTHR44825">
    <property type="match status" value="1"/>
</dbReference>
<evidence type="ECO:0000256" key="1">
    <source>
        <dbReference type="SAM" id="MobiDB-lite"/>
    </source>
</evidence>
<sequence>MPPLIHLPPPLPHYYHKHHPPIRIPTARPPTSRPFTTTRPLLTNDDASAQQQTQTHYETLSLLPSATPQEIKRQFFSLSKSHHPDKNPNDPTASARFVKISEAYHVLSSPDQRARYDATLPHAHHGRPGGAQWYGRSHSSAQTHAGGRPATGLNKKRGTFKGPPPSFFKAGGYGDTGAKRAAYEHHYSHPHASSSSSSHGSSHGGGGYEEPGSEVPHFDEGRHKRMHDSVNEHILGRRRRRAAAAWEERVAAAGGPGGFGPIARFALVSGMVGVFGAVVMAFSERDAAADKKRKRS</sequence>
<dbReference type="EMBL" id="ML978066">
    <property type="protein sequence ID" value="KAF2021487.1"/>
    <property type="molecule type" value="Genomic_DNA"/>
</dbReference>
<dbReference type="PRINTS" id="PR00625">
    <property type="entry name" value="JDOMAIN"/>
</dbReference>
<organism evidence="4 5">
    <name type="scientific">Aaosphaeria arxii CBS 175.79</name>
    <dbReference type="NCBI Taxonomy" id="1450172"/>
    <lineage>
        <taxon>Eukaryota</taxon>
        <taxon>Fungi</taxon>
        <taxon>Dikarya</taxon>
        <taxon>Ascomycota</taxon>
        <taxon>Pezizomycotina</taxon>
        <taxon>Dothideomycetes</taxon>
        <taxon>Pleosporomycetidae</taxon>
        <taxon>Pleosporales</taxon>
        <taxon>Pleosporales incertae sedis</taxon>
        <taxon>Aaosphaeria</taxon>
    </lineage>
</organism>
<dbReference type="InterPro" id="IPR036869">
    <property type="entry name" value="J_dom_sf"/>
</dbReference>
<dbReference type="SUPFAM" id="SSF46565">
    <property type="entry name" value="Chaperone J-domain"/>
    <property type="match status" value="1"/>
</dbReference>
<evidence type="ECO:0000313" key="5">
    <source>
        <dbReference type="Proteomes" id="UP000799778"/>
    </source>
</evidence>